<evidence type="ECO:0000256" key="3">
    <source>
        <dbReference type="PROSITE-ProRule" id="PRU00023"/>
    </source>
</evidence>
<dbReference type="Pfam" id="PF12796">
    <property type="entry name" value="Ank_2"/>
    <property type="match status" value="1"/>
</dbReference>
<dbReference type="Gene3D" id="1.25.40.20">
    <property type="entry name" value="Ankyrin repeat-containing domain"/>
    <property type="match status" value="2"/>
</dbReference>
<evidence type="ECO:0000313" key="7">
    <source>
        <dbReference type="Proteomes" id="UP001408356"/>
    </source>
</evidence>
<proteinExistence type="inferred from homology"/>
<dbReference type="PROSITE" id="PS00941">
    <property type="entry name" value="CARBOXYLESTERASE_B_2"/>
    <property type="match status" value="1"/>
</dbReference>
<dbReference type="PROSITE" id="PS50297">
    <property type="entry name" value="ANK_REP_REGION"/>
    <property type="match status" value="1"/>
</dbReference>
<organism evidence="6 7">
    <name type="scientific">Seiridium unicorne</name>
    <dbReference type="NCBI Taxonomy" id="138068"/>
    <lineage>
        <taxon>Eukaryota</taxon>
        <taxon>Fungi</taxon>
        <taxon>Dikarya</taxon>
        <taxon>Ascomycota</taxon>
        <taxon>Pezizomycotina</taxon>
        <taxon>Sordariomycetes</taxon>
        <taxon>Xylariomycetidae</taxon>
        <taxon>Amphisphaeriales</taxon>
        <taxon>Sporocadaceae</taxon>
        <taxon>Seiridium</taxon>
    </lineage>
</organism>
<evidence type="ECO:0000256" key="4">
    <source>
        <dbReference type="SAM" id="MobiDB-lite"/>
    </source>
</evidence>
<gene>
    <name evidence="6" type="ORF">SUNI508_01719</name>
</gene>
<dbReference type="SUPFAM" id="SSF53474">
    <property type="entry name" value="alpha/beta-Hydrolases"/>
    <property type="match status" value="1"/>
</dbReference>
<dbReference type="PANTHER" id="PTHR11559">
    <property type="entry name" value="CARBOXYLESTERASE"/>
    <property type="match status" value="1"/>
</dbReference>
<name>A0ABR2UNU0_9PEZI</name>
<dbReference type="PROSITE" id="PS00122">
    <property type="entry name" value="CARBOXYLESTERASE_B_1"/>
    <property type="match status" value="1"/>
</dbReference>
<reference evidence="6 7" key="1">
    <citation type="journal article" date="2024" name="J. Plant Pathol.">
        <title>Sequence and assembly of the genome of Seiridium unicorne, isolate CBS 538.82, causal agent of cypress canker disease.</title>
        <authorList>
            <person name="Scali E."/>
            <person name="Rocca G.D."/>
            <person name="Danti R."/>
            <person name="Garbelotto M."/>
            <person name="Barberini S."/>
            <person name="Baroncelli R."/>
            <person name="Emiliani G."/>
        </authorList>
    </citation>
    <scope>NUCLEOTIDE SEQUENCE [LARGE SCALE GENOMIC DNA]</scope>
    <source>
        <strain evidence="6 7">BM-138-508</strain>
    </source>
</reference>
<evidence type="ECO:0000313" key="6">
    <source>
        <dbReference type="EMBL" id="KAK9416302.1"/>
    </source>
</evidence>
<accession>A0ABR2UNU0</accession>
<sequence>MISAMDSFQLPQTRSKLTALESVLLSKPMKRSFQGLEEHIHESTTYDVQNSPWRPMKRPHQSQGSRPKSPVASARQFRIEPMLVRVAKLFVHEPKDVFHLACTCRNLWGWLKLEIYRTDVLNAKEQERQIIYNNKALQNSMSSAMLDALMSNSLQSFPEAATRLQLFNLRPNIQSRRTLLHYAAAKGNADIATRAIAASARFWPGYLDVKAQNCVPLMLALIRSQDEIVELLVKAGCFVDAWHDEPKNAKKLGRGGCEFIKGIDVQRDFYKKTGLLYSPLSYSIALGRREQALFLAKFTRDGGLSPKVNNKTHISPLHLAAFGGMAGVVRALLERGYDKSTPLSAFRNATPLDMAAIGVDRNQDVMQMLTDGESQYSSSAEPWMRALIHHAPHNAIFLLQRQASQQKLSSLTREVQYCLDSDELLPALEWIVENDDSPTIRQYIHDTCHEMMRAKRGVPSATLNYLRGKEIMERIRNVPKHPPIPAQMGPSSEDPMSLGNDIPDLQLVERLQGHGNPRQSMISMTMPGLCDELPQHHSDGLVEHRLCYFRSEFHGARRSDLCTFQPSIIGQAHAKKKSLTSTYYNFSNIRYAAPPVGKLRFQAPEDPVNNRSAGIQDGKYGKICPQAYAPWQSTALVTAPPGEHESEDCLFLDVVVPKNIWYQRCHVSRPVIVWIHGGGYQIGAKYGTPDSNPLGLLDRSFLDGGEGVIWIGLNYRLGAFGWLQGDSFTSAGGLPNVGLYDQRKALDWVKKYAALFGGDADRVTVMGESAGAGAILHHITAYGGSKDTPPFNQAIVQSPGYVPRPYASQAEDSYAILLANANASSLEELISLDTKALQGANKLSQSSDFYGTFQFGIAPDGDYVPDMPEKLLADGSYHKDIKVIIAHNTFEGQRYTDPTATNSSAFDEYMALYFPGASESSLKELSTAIYPAVYDGTYPWTTPFSRLLTAISEFTFTCHAYFLSEALGSAIGQDSYSYLFSVPPGTHTLDVYFSYFVNSSSTVTNETVARYMQEYFASFAETGNPNRGSLPPFPIYGSNFVDLNLNQSFIDMVHDPAANSRCDWWKAVNYA</sequence>
<feature type="region of interest" description="Disordered" evidence="4">
    <location>
        <begin position="43"/>
        <end position="72"/>
    </location>
</feature>
<dbReference type="Gene3D" id="3.40.50.1820">
    <property type="entry name" value="alpha/beta hydrolase"/>
    <property type="match status" value="1"/>
</dbReference>
<dbReference type="Pfam" id="PF00135">
    <property type="entry name" value="COesterase"/>
    <property type="match status" value="1"/>
</dbReference>
<dbReference type="InterPro" id="IPR036770">
    <property type="entry name" value="Ankyrin_rpt-contain_sf"/>
</dbReference>
<dbReference type="InterPro" id="IPR019819">
    <property type="entry name" value="Carboxylesterase_B_CS"/>
</dbReference>
<dbReference type="InterPro" id="IPR002110">
    <property type="entry name" value="Ankyrin_rpt"/>
</dbReference>
<dbReference type="InterPro" id="IPR019826">
    <property type="entry name" value="Carboxylesterase_B_AS"/>
</dbReference>
<keyword evidence="2 6" id="KW-0378">Hydrolase</keyword>
<feature type="repeat" description="ANK" evidence="3">
    <location>
        <begin position="312"/>
        <end position="338"/>
    </location>
</feature>
<dbReference type="GO" id="GO:0016787">
    <property type="term" value="F:hydrolase activity"/>
    <property type="evidence" value="ECO:0007669"/>
    <property type="project" value="UniProtKB-KW"/>
</dbReference>
<evidence type="ECO:0000259" key="5">
    <source>
        <dbReference type="Pfam" id="PF00135"/>
    </source>
</evidence>
<dbReference type="SUPFAM" id="SSF48403">
    <property type="entry name" value="Ankyrin repeat"/>
    <property type="match status" value="1"/>
</dbReference>
<dbReference type="PROSITE" id="PS50088">
    <property type="entry name" value="ANK_REPEAT"/>
    <property type="match status" value="1"/>
</dbReference>
<keyword evidence="7" id="KW-1185">Reference proteome</keyword>
<protein>
    <submittedName>
        <fullName evidence="6">Alpha/Beta hydrolase protein</fullName>
    </submittedName>
</protein>
<dbReference type="SMART" id="SM00248">
    <property type="entry name" value="ANK"/>
    <property type="match status" value="4"/>
</dbReference>
<evidence type="ECO:0000256" key="2">
    <source>
        <dbReference type="ARBA" id="ARBA00022801"/>
    </source>
</evidence>
<comment type="caution">
    <text evidence="6">The sequence shown here is derived from an EMBL/GenBank/DDBJ whole genome shotgun (WGS) entry which is preliminary data.</text>
</comment>
<dbReference type="InterPro" id="IPR002018">
    <property type="entry name" value="CarbesteraseB"/>
</dbReference>
<dbReference type="EMBL" id="JARVKF010000407">
    <property type="protein sequence ID" value="KAK9416302.1"/>
    <property type="molecule type" value="Genomic_DNA"/>
</dbReference>
<keyword evidence="3" id="KW-0040">ANK repeat</keyword>
<dbReference type="InterPro" id="IPR050309">
    <property type="entry name" value="Type-B_Carboxylest/Lipase"/>
</dbReference>
<feature type="domain" description="Carboxylesterase type B" evidence="5">
    <location>
        <begin position="575"/>
        <end position="1048"/>
    </location>
</feature>
<comment type="similarity">
    <text evidence="1">Belongs to the type-B carboxylesterase/lipase family.</text>
</comment>
<evidence type="ECO:0000256" key="1">
    <source>
        <dbReference type="ARBA" id="ARBA00005964"/>
    </source>
</evidence>
<dbReference type="InterPro" id="IPR029058">
    <property type="entry name" value="AB_hydrolase_fold"/>
</dbReference>
<dbReference type="Proteomes" id="UP001408356">
    <property type="component" value="Unassembled WGS sequence"/>
</dbReference>